<proteinExistence type="predicted"/>
<dbReference type="Proteomes" id="UP000481417">
    <property type="component" value="Unassembled WGS sequence"/>
</dbReference>
<evidence type="ECO:0000313" key="3">
    <source>
        <dbReference type="Proteomes" id="UP000481417"/>
    </source>
</evidence>
<name>A0A6L6HPR1_9RHOB</name>
<organism evidence="2 3">
    <name type="scientific">Paracoccus lichenicola</name>
    <dbReference type="NCBI Taxonomy" id="2665644"/>
    <lineage>
        <taxon>Bacteria</taxon>
        <taxon>Pseudomonadati</taxon>
        <taxon>Pseudomonadota</taxon>
        <taxon>Alphaproteobacteria</taxon>
        <taxon>Rhodobacterales</taxon>
        <taxon>Paracoccaceae</taxon>
        <taxon>Paracoccus</taxon>
    </lineage>
</organism>
<accession>A0A6L6HPR1</accession>
<keyword evidence="1" id="KW-0472">Membrane</keyword>
<keyword evidence="3" id="KW-1185">Reference proteome</keyword>
<evidence type="ECO:0000313" key="2">
    <source>
        <dbReference type="EMBL" id="MTE01116.1"/>
    </source>
</evidence>
<reference evidence="2 3" key="1">
    <citation type="submission" date="2019-11" db="EMBL/GenBank/DDBJ databases">
        <authorList>
            <person name="Lang L."/>
        </authorList>
    </citation>
    <scope>NUCLEOTIDE SEQUENCE [LARGE SCALE GENOMIC DNA]</scope>
    <source>
        <strain evidence="2 3">YIM 132242</strain>
    </source>
</reference>
<feature type="transmembrane region" description="Helical" evidence="1">
    <location>
        <begin position="48"/>
        <end position="69"/>
    </location>
</feature>
<protein>
    <submittedName>
        <fullName evidence="2">Uncharacterized protein</fullName>
    </submittedName>
</protein>
<comment type="caution">
    <text evidence="2">The sequence shown here is derived from an EMBL/GenBank/DDBJ whole genome shotgun (WGS) entry which is preliminary data.</text>
</comment>
<keyword evidence="1" id="KW-1133">Transmembrane helix</keyword>
<dbReference type="EMBL" id="WMBT01000007">
    <property type="protein sequence ID" value="MTE01116.1"/>
    <property type="molecule type" value="Genomic_DNA"/>
</dbReference>
<dbReference type="AlphaFoldDB" id="A0A6L6HPR1"/>
<gene>
    <name evidence="2" type="ORF">GIY56_12500</name>
</gene>
<keyword evidence="1" id="KW-0812">Transmembrane</keyword>
<sequence>MLTLALLATALLFGGMVLHSFGFAAREVLMLVINYATDAGAKVRFKRLRGLSVALVHIGLAGAVLARFVGGAFA</sequence>
<evidence type="ECO:0000256" key="1">
    <source>
        <dbReference type="SAM" id="Phobius"/>
    </source>
</evidence>
<dbReference type="RefSeq" id="WP_154765181.1">
    <property type="nucleotide sequence ID" value="NZ_WMBT01000007.1"/>
</dbReference>